<evidence type="ECO:0000313" key="2">
    <source>
        <dbReference type="Proteomes" id="UP001258017"/>
    </source>
</evidence>
<name>A0AAD9RFD2_9HYME</name>
<comment type="caution">
    <text evidence="1">The sequence shown here is derived from an EMBL/GenBank/DDBJ whole genome shotgun (WGS) entry which is preliminary data.</text>
</comment>
<dbReference type="EMBL" id="JAIFRP010000178">
    <property type="protein sequence ID" value="KAK2578742.1"/>
    <property type="molecule type" value="Genomic_DNA"/>
</dbReference>
<reference evidence="1" key="2">
    <citation type="journal article" date="2023" name="Commun. Biol.">
        <title>Intrasexual cuticular hydrocarbon dimorphism in a wasp sheds light on hydrocarbon biosynthesis genes in Hymenoptera.</title>
        <authorList>
            <person name="Moris V.C."/>
            <person name="Podsiadlowski L."/>
            <person name="Martin S."/>
            <person name="Oeyen J.P."/>
            <person name="Donath A."/>
            <person name="Petersen M."/>
            <person name="Wilbrandt J."/>
            <person name="Misof B."/>
            <person name="Liedtke D."/>
            <person name="Thamm M."/>
            <person name="Scheiner R."/>
            <person name="Schmitt T."/>
            <person name="Niehuis O."/>
        </authorList>
    </citation>
    <scope>NUCLEOTIDE SEQUENCE</scope>
    <source>
        <strain evidence="1">GBR_01_08_01A</strain>
    </source>
</reference>
<sequence length="40" mass="4393">MPENIRGILAISEVKEMERLAAQADKILEVARPVISSVQS</sequence>
<keyword evidence="2" id="KW-1185">Reference proteome</keyword>
<dbReference type="AlphaFoldDB" id="A0AAD9RFD2"/>
<dbReference type="Proteomes" id="UP001258017">
    <property type="component" value="Unassembled WGS sequence"/>
</dbReference>
<accession>A0AAD9RFD2</accession>
<protein>
    <submittedName>
        <fullName evidence="1">Uncharacterized protein</fullName>
    </submittedName>
</protein>
<gene>
    <name evidence="1" type="ORF">KPH14_012268</name>
</gene>
<feature type="non-terminal residue" evidence="1">
    <location>
        <position position="40"/>
    </location>
</feature>
<proteinExistence type="predicted"/>
<evidence type="ECO:0000313" key="1">
    <source>
        <dbReference type="EMBL" id="KAK2578742.1"/>
    </source>
</evidence>
<reference evidence="1" key="1">
    <citation type="submission" date="2021-08" db="EMBL/GenBank/DDBJ databases">
        <authorList>
            <person name="Misof B."/>
            <person name="Oliver O."/>
            <person name="Podsiadlowski L."/>
            <person name="Donath A."/>
            <person name="Peters R."/>
            <person name="Mayer C."/>
            <person name="Rust J."/>
            <person name="Gunkel S."/>
            <person name="Lesny P."/>
            <person name="Martin S."/>
            <person name="Oeyen J.P."/>
            <person name="Petersen M."/>
            <person name="Panagiotis P."/>
            <person name="Wilbrandt J."/>
            <person name="Tanja T."/>
        </authorList>
    </citation>
    <scope>NUCLEOTIDE SEQUENCE</scope>
    <source>
        <strain evidence="1">GBR_01_08_01A</strain>
        <tissue evidence="1">Thorax + abdomen</tissue>
    </source>
</reference>
<organism evidence="1 2">
    <name type="scientific">Odynerus spinipes</name>
    <dbReference type="NCBI Taxonomy" id="1348599"/>
    <lineage>
        <taxon>Eukaryota</taxon>
        <taxon>Metazoa</taxon>
        <taxon>Ecdysozoa</taxon>
        <taxon>Arthropoda</taxon>
        <taxon>Hexapoda</taxon>
        <taxon>Insecta</taxon>
        <taxon>Pterygota</taxon>
        <taxon>Neoptera</taxon>
        <taxon>Endopterygota</taxon>
        <taxon>Hymenoptera</taxon>
        <taxon>Apocrita</taxon>
        <taxon>Aculeata</taxon>
        <taxon>Vespoidea</taxon>
        <taxon>Vespidae</taxon>
        <taxon>Eumeninae</taxon>
        <taxon>Odynerus</taxon>
    </lineage>
</organism>